<organism evidence="1 2">
    <name type="scientific">Devosia sediminis</name>
    <dbReference type="NCBI Taxonomy" id="2798801"/>
    <lineage>
        <taxon>Bacteria</taxon>
        <taxon>Pseudomonadati</taxon>
        <taxon>Pseudomonadota</taxon>
        <taxon>Alphaproteobacteria</taxon>
        <taxon>Hyphomicrobiales</taxon>
        <taxon>Devosiaceae</taxon>
        <taxon>Devosia</taxon>
    </lineage>
</organism>
<comment type="caution">
    <text evidence="1">The sequence shown here is derived from an EMBL/GenBank/DDBJ whole genome shotgun (WGS) entry which is preliminary data.</text>
</comment>
<reference evidence="1" key="1">
    <citation type="submission" date="2020-12" db="EMBL/GenBank/DDBJ databases">
        <title>Devosia sp. MSA67 isolated from Mo River.</title>
        <authorList>
            <person name="Ma F."/>
            <person name="Zi Z."/>
        </authorList>
    </citation>
    <scope>NUCLEOTIDE SEQUENCE</scope>
    <source>
        <strain evidence="1">MSA67</strain>
    </source>
</reference>
<dbReference type="AlphaFoldDB" id="A0A934IRR9"/>
<sequence length="87" mass="9818">MLPAQAIAEAVELLHEQEAKVIPTLIGAIRRGDEGQADAKFYLTVLRDMLAIRWHLYRLLRGADRPSPFVSEVTAREIIESFVDKSN</sequence>
<evidence type="ECO:0000313" key="2">
    <source>
        <dbReference type="Proteomes" id="UP000602124"/>
    </source>
</evidence>
<gene>
    <name evidence="1" type="ORF">JEQ47_12810</name>
</gene>
<protein>
    <submittedName>
        <fullName evidence="1">Uncharacterized protein</fullName>
    </submittedName>
</protein>
<keyword evidence="2" id="KW-1185">Reference proteome</keyword>
<evidence type="ECO:0000313" key="1">
    <source>
        <dbReference type="EMBL" id="MBJ3785603.1"/>
    </source>
</evidence>
<dbReference type="EMBL" id="JAEKMH010000002">
    <property type="protein sequence ID" value="MBJ3785603.1"/>
    <property type="molecule type" value="Genomic_DNA"/>
</dbReference>
<name>A0A934IRR9_9HYPH</name>
<proteinExistence type="predicted"/>
<dbReference type="RefSeq" id="WP_198876771.1">
    <property type="nucleotide sequence ID" value="NZ_JAEKMH010000002.1"/>
</dbReference>
<dbReference type="Proteomes" id="UP000602124">
    <property type="component" value="Unassembled WGS sequence"/>
</dbReference>
<accession>A0A934IRR9</accession>